<feature type="signal peptide" evidence="2">
    <location>
        <begin position="1"/>
        <end position="20"/>
    </location>
</feature>
<gene>
    <name evidence="3" type="ORF">PICST_32242</name>
</gene>
<dbReference type="eggNOG" id="ENOG502RPZU">
    <property type="taxonomic scope" value="Eukaryota"/>
</dbReference>
<dbReference type="Pfam" id="PF10333">
    <property type="entry name" value="Pga1"/>
    <property type="match status" value="1"/>
</dbReference>
<accession>A3LVU0</accession>
<dbReference type="RefSeq" id="XP_001384869.2">
    <property type="nucleotide sequence ID" value="XM_001384832.1"/>
</dbReference>
<dbReference type="AlphaFoldDB" id="A3LVU0"/>
<evidence type="ECO:0000256" key="2">
    <source>
        <dbReference type="SAM" id="SignalP"/>
    </source>
</evidence>
<name>A3LVU0_PICST</name>
<evidence type="ECO:0000313" key="4">
    <source>
        <dbReference type="Proteomes" id="UP000002258"/>
    </source>
</evidence>
<keyword evidence="1" id="KW-0472">Membrane</keyword>
<dbReference type="GeneID" id="4839243"/>
<dbReference type="Proteomes" id="UP000002258">
    <property type="component" value="Chromosome 5"/>
</dbReference>
<dbReference type="OrthoDB" id="4083463at2759"/>
<keyword evidence="1" id="KW-1133">Transmembrane helix</keyword>
<dbReference type="STRING" id="322104.A3LVU0"/>
<feature type="transmembrane region" description="Helical" evidence="1">
    <location>
        <begin position="201"/>
        <end position="224"/>
    </location>
</feature>
<reference evidence="3 4" key="1">
    <citation type="journal article" date="2007" name="Nat. Biotechnol.">
        <title>Genome sequence of the lignocellulose-bioconverting and xylose-fermenting yeast Pichia stipitis.</title>
        <authorList>
            <person name="Jeffries T.W."/>
            <person name="Grigoriev I.V."/>
            <person name="Grimwood J."/>
            <person name="Laplaza J.M."/>
            <person name="Aerts A."/>
            <person name="Salamov A."/>
            <person name="Schmutz J."/>
            <person name="Lindquist E."/>
            <person name="Dehal P."/>
            <person name="Shapiro H."/>
            <person name="Jin Y.S."/>
            <person name="Passoth V."/>
            <person name="Richardson P.M."/>
        </authorList>
    </citation>
    <scope>NUCLEOTIDE SEQUENCE [LARGE SCALE GENOMIC DNA]</scope>
    <source>
        <strain evidence="4">ATCC 58785 / CBS 6054 / NBRC 10063 / NRRL Y-11545</strain>
    </source>
</reference>
<organism evidence="3 4">
    <name type="scientific">Scheffersomyces stipitis (strain ATCC 58785 / CBS 6054 / NBRC 10063 / NRRL Y-11545)</name>
    <name type="common">Yeast</name>
    <name type="synonym">Pichia stipitis</name>
    <dbReference type="NCBI Taxonomy" id="322104"/>
    <lineage>
        <taxon>Eukaryota</taxon>
        <taxon>Fungi</taxon>
        <taxon>Dikarya</taxon>
        <taxon>Ascomycota</taxon>
        <taxon>Saccharomycotina</taxon>
        <taxon>Pichiomycetes</taxon>
        <taxon>Debaryomycetaceae</taxon>
        <taxon>Scheffersomyces</taxon>
    </lineage>
</organism>
<dbReference type="InterPro" id="IPR019433">
    <property type="entry name" value="GPI_ManTrfase_II_coact_Pga1"/>
</dbReference>
<keyword evidence="2" id="KW-0732">Signal</keyword>
<evidence type="ECO:0000313" key="3">
    <source>
        <dbReference type="EMBL" id="ABN66840.2"/>
    </source>
</evidence>
<dbReference type="InParanoid" id="A3LVU0"/>
<proteinExistence type="predicted"/>
<dbReference type="HOGENOM" id="CLU_1272114_0_0_1"/>
<dbReference type="OMA" id="LCWPATT"/>
<feature type="chain" id="PRO_5002655631" evidence="2">
    <location>
        <begin position="21"/>
        <end position="229"/>
    </location>
</feature>
<keyword evidence="4" id="KW-1185">Reference proteome</keyword>
<evidence type="ECO:0000256" key="1">
    <source>
        <dbReference type="SAM" id="Phobius"/>
    </source>
</evidence>
<keyword evidence="1" id="KW-0812">Transmembrane</keyword>
<dbReference type="EMBL" id="CP000499">
    <property type="protein sequence ID" value="ABN66840.2"/>
    <property type="molecule type" value="Genomic_DNA"/>
</dbReference>
<protein>
    <submittedName>
        <fullName evidence="3">Uncharacterized protein</fullName>
    </submittedName>
</protein>
<sequence>MKNTLGLLIQFLLLVRFVVGNTESFLLSVPYYFDINSHPQLLSEDDALNRHIATLNASHSLLENYPIESIETRHNGLNVSNIIAIRDYDSFSKPKKQLLVKLNNYGDTSFASRDLLYVKLCWPATFAFDFRVSHRFIAARDFLELGQAGDEDVLDMYVVVEYEFIGETSDASRYLSENDEVVFQLYVTKLPARWLPIPIELYGFVVYFVDVTILLVSLVVPWMYGYIFS</sequence>
<dbReference type="KEGG" id="pic:PICST_32242"/>